<dbReference type="EMBL" id="JAYMYS010000004">
    <property type="protein sequence ID" value="KAK7394423.1"/>
    <property type="molecule type" value="Genomic_DNA"/>
</dbReference>
<gene>
    <name evidence="1" type="ORF">VNO78_14951</name>
</gene>
<sequence>MTSNEATYGKVVQDLLLWCPVNNSAYTYVEFIRVVSPCRSELCCRQLLSMVQLVGTVAIWKKHMLCCKATSLLT</sequence>
<proteinExistence type="predicted"/>
<dbReference type="Proteomes" id="UP001386955">
    <property type="component" value="Unassembled WGS sequence"/>
</dbReference>
<comment type="caution">
    <text evidence="1">The sequence shown here is derived from an EMBL/GenBank/DDBJ whole genome shotgun (WGS) entry which is preliminary data.</text>
</comment>
<evidence type="ECO:0000313" key="2">
    <source>
        <dbReference type="Proteomes" id="UP001386955"/>
    </source>
</evidence>
<accession>A0AAN9XJG5</accession>
<dbReference type="AlphaFoldDB" id="A0AAN9XJG5"/>
<keyword evidence="2" id="KW-1185">Reference proteome</keyword>
<reference evidence="1 2" key="1">
    <citation type="submission" date="2024-01" db="EMBL/GenBank/DDBJ databases">
        <title>The genomes of 5 underutilized Papilionoideae crops provide insights into root nodulation and disease resistanc.</title>
        <authorList>
            <person name="Jiang F."/>
        </authorList>
    </citation>
    <scope>NUCLEOTIDE SEQUENCE [LARGE SCALE GENOMIC DNA]</scope>
    <source>
        <strain evidence="1">DUOXIRENSHENG_FW03</strain>
        <tissue evidence="1">Leaves</tissue>
    </source>
</reference>
<evidence type="ECO:0000313" key="1">
    <source>
        <dbReference type="EMBL" id="KAK7394423.1"/>
    </source>
</evidence>
<name>A0AAN9XJG5_PSOTE</name>
<protein>
    <submittedName>
        <fullName evidence="1">Uncharacterized protein</fullName>
    </submittedName>
</protein>
<organism evidence="1 2">
    <name type="scientific">Psophocarpus tetragonolobus</name>
    <name type="common">Winged bean</name>
    <name type="synonym">Dolichos tetragonolobus</name>
    <dbReference type="NCBI Taxonomy" id="3891"/>
    <lineage>
        <taxon>Eukaryota</taxon>
        <taxon>Viridiplantae</taxon>
        <taxon>Streptophyta</taxon>
        <taxon>Embryophyta</taxon>
        <taxon>Tracheophyta</taxon>
        <taxon>Spermatophyta</taxon>
        <taxon>Magnoliopsida</taxon>
        <taxon>eudicotyledons</taxon>
        <taxon>Gunneridae</taxon>
        <taxon>Pentapetalae</taxon>
        <taxon>rosids</taxon>
        <taxon>fabids</taxon>
        <taxon>Fabales</taxon>
        <taxon>Fabaceae</taxon>
        <taxon>Papilionoideae</taxon>
        <taxon>50 kb inversion clade</taxon>
        <taxon>NPAAA clade</taxon>
        <taxon>indigoferoid/millettioid clade</taxon>
        <taxon>Phaseoleae</taxon>
        <taxon>Psophocarpus</taxon>
    </lineage>
</organism>